<gene>
    <name evidence="10" type="ORF">TKK_012534</name>
</gene>
<dbReference type="CDD" id="cd15848">
    <property type="entry name" value="SNARE_syntaxin1-like"/>
    <property type="match status" value="1"/>
</dbReference>
<reference evidence="10 11" key="1">
    <citation type="journal article" date="2024" name="bioRxiv">
        <title>A reference genome for Trichogramma kaykai: A tiny desert-dwelling parasitoid wasp with competing sex-ratio distorters.</title>
        <authorList>
            <person name="Culotta J."/>
            <person name="Lindsey A.R."/>
        </authorList>
    </citation>
    <scope>NUCLEOTIDE SEQUENCE [LARGE SCALE GENOMIC DNA]</scope>
    <source>
        <strain evidence="10 11">KSX58</strain>
    </source>
</reference>
<name>A0ABD2WJ97_9HYME</name>
<dbReference type="SUPFAM" id="SSF47661">
    <property type="entry name" value="t-snare proteins"/>
    <property type="match status" value="1"/>
</dbReference>
<comment type="caution">
    <text evidence="10">The sequence shown here is derived from an EMBL/GenBank/DDBJ whole genome shotgun (WGS) entry which is preliminary data.</text>
</comment>
<dbReference type="Gene3D" id="1.20.5.110">
    <property type="match status" value="1"/>
</dbReference>
<evidence type="ECO:0000256" key="5">
    <source>
        <dbReference type="ARBA" id="ARBA00022989"/>
    </source>
</evidence>
<proteinExistence type="inferred from homology"/>
<dbReference type="GO" id="GO:0006836">
    <property type="term" value="P:neurotransmitter transport"/>
    <property type="evidence" value="ECO:0007669"/>
    <property type="project" value="UniProtKB-KW"/>
</dbReference>
<evidence type="ECO:0000256" key="2">
    <source>
        <dbReference type="ARBA" id="ARBA00009063"/>
    </source>
</evidence>
<evidence type="ECO:0000313" key="10">
    <source>
        <dbReference type="EMBL" id="KAL3392819.1"/>
    </source>
</evidence>
<dbReference type="Gene3D" id="1.20.58.70">
    <property type="match status" value="1"/>
</dbReference>
<evidence type="ECO:0000259" key="9">
    <source>
        <dbReference type="PROSITE" id="PS50192"/>
    </source>
</evidence>
<protein>
    <recommendedName>
        <fullName evidence="9">t-SNARE coiled-coil homology domain-containing protein</fullName>
    </recommendedName>
</protein>
<keyword evidence="5 8" id="KW-1133">Transmembrane helix</keyword>
<dbReference type="AlphaFoldDB" id="A0ABD2WJ97"/>
<dbReference type="SMART" id="SM00397">
    <property type="entry name" value="t_SNARE"/>
    <property type="match status" value="1"/>
</dbReference>
<sequence length="297" mass="34321">MTRDRMPDLCAARKGITTTTSGGFLKNVHGQIKPNKKLHDLLNNVQEIRELINVMIENVLIVKKIHNDAGQHGNKEIRKELDTRTSTISQLAHRIHGKLKGIGKDISHEDDITFSTARDGSAYNRIRILQYVTLSKSYTETMHDYNENLLKYHDRCANLLKKQRRLVRKHVKSEELDSMLDTEDTNLFVDNILEDTRAAQQQLSDIESRHNELQKLEKSISEVRDIFLEMAILVERQGEQLNCIEYFASKATDDIDMGRDRIIKGYEKKRRLKIRKLKIALAVFVIILIIFIGILCS</sequence>
<keyword evidence="7" id="KW-0175">Coiled coil</keyword>
<feature type="domain" description="T-SNARE coiled-coil homology" evidence="9">
    <location>
        <begin position="203"/>
        <end position="265"/>
    </location>
</feature>
<evidence type="ECO:0000256" key="8">
    <source>
        <dbReference type="SAM" id="Phobius"/>
    </source>
</evidence>
<evidence type="ECO:0000256" key="4">
    <source>
        <dbReference type="ARBA" id="ARBA00022775"/>
    </source>
</evidence>
<keyword evidence="11" id="KW-1185">Reference proteome</keyword>
<keyword evidence="4" id="KW-0813">Transport</keyword>
<feature type="transmembrane region" description="Helical" evidence="8">
    <location>
        <begin position="277"/>
        <end position="295"/>
    </location>
</feature>
<evidence type="ECO:0000313" key="11">
    <source>
        <dbReference type="Proteomes" id="UP001627154"/>
    </source>
</evidence>
<comment type="similarity">
    <text evidence="2">Belongs to the syntaxin family.</text>
</comment>
<keyword evidence="4" id="KW-0532">Neurotransmitter transport</keyword>
<evidence type="ECO:0000256" key="7">
    <source>
        <dbReference type="SAM" id="Coils"/>
    </source>
</evidence>
<dbReference type="PANTHER" id="PTHR19957">
    <property type="entry name" value="SYNTAXIN"/>
    <property type="match status" value="1"/>
</dbReference>
<dbReference type="PROSITE" id="PS50192">
    <property type="entry name" value="T_SNARE"/>
    <property type="match status" value="1"/>
</dbReference>
<evidence type="ECO:0000256" key="6">
    <source>
        <dbReference type="ARBA" id="ARBA00023136"/>
    </source>
</evidence>
<dbReference type="Proteomes" id="UP001627154">
    <property type="component" value="Unassembled WGS sequence"/>
</dbReference>
<dbReference type="Pfam" id="PF00804">
    <property type="entry name" value="Syntaxin"/>
    <property type="match status" value="1"/>
</dbReference>
<dbReference type="PANTHER" id="PTHR19957:SF307">
    <property type="entry name" value="PROTEIN SSO1-RELATED"/>
    <property type="match status" value="1"/>
</dbReference>
<dbReference type="InterPro" id="IPR000727">
    <property type="entry name" value="T_SNARE_dom"/>
</dbReference>
<dbReference type="GO" id="GO:0016020">
    <property type="term" value="C:membrane"/>
    <property type="evidence" value="ECO:0007669"/>
    <property type="project" value="UniProtKB-SubCell"/>
</dbReference>
<dbReference type="InterPro" id="IPR045242">
    <property type="entry name" value="Syntaxin"/>
</dbReference>
<evidence type="ECO:0000256" key="1">
    <source>
        <dbReference type="ARBA" id="ARBA00004211"/>
    </source>
</evidence>
<dbReference type="InterPro" id="IPR006011">
    <property type="entry name" value="Syntaxin_N"/>
</dbReference>
<dbReference type="InterPro" id="IPR010989">
    <property type="entry name" value="SNARE"/>
</dbReference>
<keyword evidence="3 8" id="KW-0812">Transmembrane</keyword>
<evidence type="ECO:0000256" key="3">
    <source>
        <dbReference type="ARBA" id="ARBA00022692"/>
    </source>
</evidence>
<organism evidence="10 11">
    <name type="scientific">Trichogramma kaykai</name>
    <dbReference type="NCBI Taxonomy" id="54128"/>
    <lineage>
        <taxon>Eukaryota</taxon>
        <taxon>Metazoa</taxon>
        <taxon>Ecdysozoa</taxon>
        <taxon>Arthropoda</taxon>
        <taxon>Hexapoda</taxon>
        <taxon>Insecta</taxon>
        <taxon>Pterygota</taxon>
        <taxon>Neoptera</taxon>
        <taxon>Endopterygota</taxon>
        <taxon>Hymenoptera</taxon>
        <taxon>Apocrita</taxon>
        <taxon>Proctotrupomorpha</taxon>
        <taxon>Chalcidoidea</taxon>
        <taxon>Trichogrammatidae</taxon>
        <taxon>Trichogramma</taxon>
    </lineage>
</organism>
<comment type="subcellular location">
    <subcellularLocation>
        <location evidence="1">Membrane</location>
        <topology evidence="1">Single-pass type IV membrane protein</topology>
    </subcellularLocation>
</comment>
<feature type="coiled-coil region" evidence="7">
    <location>
        <begin position="189"/>
        <end position="216"/>
    </location>
</feature>
<dbReference type="EMBL" id="JBJJXI010000101">
    <property type="protein sequence ID" value="KAL3392819.1"/>
    <property type="molecule type" value="Genomic_DNA"/>
</dbReference>
<dbReference type="SMART" id="SM00503">
    <property type="entry name" value="SynN"/>
    <property type="match status" value="1"/>
</dbReference>
<keyword evidence="6 8" id="KW-0472">Membrane</keyword>
<accession>A0ABD2WJ97</accession>